<dbReference type="Gene3D" id="3.40.1440.10">
    <property type="entry name" value="GIY-YIG endonuclease"/>
    <property type="match status" value="1"/>
</dbReference>
<protein>
    <recommendedName>
        <fullName evidence="2">GIY-YIG domain-containing protein</fullName>
    </recommendedName>
</protein>
<evidence type="ECO:0000256" key="1">
    <source>
        <dbReference type="ARBA" id="ARBA00007435"/>
    </source>
</evidence>
<dbReference type="EMBL" id="MGHU01000011">
    <property type="protein sequence ID" value="OGM77831.1"/>
    <property type="molecule type" value="Genomic_DNA"/>
</dbReference>
<dbReference type="InterPro" id="IPR035901">
    <property type="entry name" value="GIY-YIG_endonuc_sf"/>
</dbReference>
<evidence type="ECO:0000259" key="2">
    <source>
        <dbReference type="PROSITE" id="PS50164"/>
    </source>
</evidence>
<proteinExistence type="inferred from homology"/>
<dbReference type="Proteomes" id="UP000179241">
    <property type="component" value="Unassembled WGS sequence"/>
</dbReference>
<dbReference type="Pfam" id="PF01541">
    <property type="entry name" value="GIY-YIG"/>
    <property type="match status" value="1"/>
</dbReference>
<dbReference type="SUPFAM" id="SSF82771">
    <property type="entry name" value="GIY-YIG endonuclease"/>
    <property type="match status" value="1"/>
</dbReference>
<dbReference type="InterPro" id="IPR000305">
    <property type="entry name" value="GIY-YIG_endonuc"/>
</dbReference>
<dbReference type="CDD" id="cd10449">
    <property type="entry name" value="GIY-YIG_SLX1_like"/>
    <property type="match status" value="1"/>
</dbReference>
<name>A0A1F8CNI5_9BACT</name>
<evidence type="ECO:0000313" key="4">
    <source>
        <dbReference type="Proteomes" id="UP000179241"/>
    </source>
</evidence>
<comment type="caution">
    <text evidence="3">The sequence shown here is derived from an EMBL/GenBank/DDBJ whole genome shotgun (WGS) entry which is preliminary data.</text>
</comment>
<feature type="domain" description="GIY-YIG" evidence="2">
    <location>
        <begin position="1"/>
        <end position="76"/>
    </location>
</feature>
<dbReference type="InterPro" id="IPR050190">
    <property type="entry name" value="UPF0213_domain"/>
</dbReference>
<dbReference type="PROSITE" id="PS50164">
    <property type="entry name" value="GIY_YIG"/>
    <property type="match status" value="1"/>
</dbReference>
<organism evidence="3 4">
    <name type="scientific">Candidatus Woesebacteria bacterium RIFOXYA1_FULL_43_9</name>
    <dbReference type="NCBI Taxonomy" id="1802534"/>
    <lineage>
        <taxon>Bacteria</taxon>
        <taxon>Candidatus Woeseibacteriota</taxon>
    </lineage>
</organism>
<comment type="similarity">
    <text evidence="1">Belongs to the UPF0213 family.</text>
</comment>
<gene>
    <name evidence="3" type="ORF">A2188_02260</name>
</gene>
<dbReference type="PANTHER" id="PTHR34477">
    <property type="entry name" value="UPF0213 PROTEIN YHBQ"/>
    <property type="match status" value="1"/>
</dbReference>
<dbReference type="AlphaFoldDB" id="A0A1F8CNI5"/>
<dbReference type="PANTHER" id="PTHR34477:SF1">
    <property type="entry name" value="UPF0213 PROTEIN YHBQ"/>
    <property type="match status" value="1"/>
</dbReference>
<reference evidence="3 4" key="1">
    <citation type="journal article" date="2016" name="Nat. Commun.">
        <title>Thousands of microbial genomes shed light on interconnected biogeochemical processes in an aquifer system.</title>
        <authorList>
            <person name="Anantharaman K."/>
            <person name="Brown C.T."/>
            <person name="Hug L.A."/>
            <person name="Sharon I."/>
            <person name="Castelle C.J."/>
            <person name="Probst A.J."/>
            <person name="Thomas B.C."/>
            <person name="Singh A."/>
            <person name="Wilkins M.J."/>
            <person name="Karaoz U."/>
            <person name="Brodie E.L."/>
            <person name="Williams K.H."/>
            <person name="Hubbard S.S."/>
            <person name="Banfield J.F."/>
        </authorList>
    </citation>
    <scope>NUCLEOTIDE SEQUENCE [LARGE SCALE GENOMIC DNA]</scope>
</reference>
<sequence>MFYYVYIIKSLKDHNIYTGFTKNLKKRFSEHCLGKVTSTSPRRPLKLIYYEAYLSEKDARSRESYLKKGGNAKVNLKRQISRSLEN</sequence>
<evidence type="ECO:0000313" key="3">
    <source>
        <dbReference type="EMBL" id="OGM77831.1"/>
    </source>
</evidence>
<accession>A0A1F8CNI5</accession>